<dbReference type="Proteomes" id="UP000030653">
    <property type="component" value="Unassembled WGS sequence"/>
</dbReference>
<accession>M5GEB0</accession>
<evidence type="ECO:0000313" key="2">
    <source>
        <dbReference type="EMBL" id="EJU05237.1"/>
    </source>
</evidence>
<dbReference type="HOGENOM" id="CLU_108109_0_0_1"/>
<name>M5GEB0_DACPD</name>
<reference evidence="2 3" key="1">
    <citation type="journal article" date="2012" name="Science">
        <title>The Paleozoic origin of enzymatic lignin decomposition reconstructed from 31 fungal genomes.</title>
        <authorList>
            <person name="Floudas D."/>
            <person name="Binder M."/>
            <person name="Riley R."/>
            <person name="Barry K."/>
            <person name="Blanchette R.A."/>
            <person name="Henrissat B."/>
            <person name="Martinez A.T."/>
            <person name="Otillar R."/>
            <person name="Spatafora J.W."/>
            <person name="Yadav J.S."/>
            <person name="Aerts A."/>
            <person name="Benoit I."/>
            <person name="Boyd A."/>
            <person name="Carlson A."/>
            <person name="Copeland A."/>
            <person name="Coutinho P.M."/>
            <person name="de Vries R.P."/>
            <person name="Ferreira P."/>
            <person name="Findley K."/>
            <person name="Foster B."/>
            <person name="Gaskell J."/>
            <person name="Glotzer D."/>
            <person name="Gorecki P."/>
            <person name="Heitman J."/>
            <person name="Hesse C."/>
            <person name="Hori C."/>
            <person name="Igarashi K."/>
            <person name="Jurgens J.A."/>
            <person name="Kallen N."/>
            <person name="Kersten P."/>
            <person name="Kohler A."/>
            <person name="Kuees U."/>
            <person name="Kumar T.K.A."/>
            <person name="Kuo A."/>
            <person name="LaButti K."/>
            <person name="Larrondo L.F."/>
            <person name="Lindquist E."/>
            <person name="Ling A."/>
            <person name="Lombard V."/>
            <person name="Lucas S."/>
            <person name="Lundell T."/>
            <person name="Martin R."/>
            <person name="McLaughlin D.J."/>
            <person name="Morgenstern I."/>
            <person name="Morin E."/>
            <person name="Murat C."/>
            <person name="Nagy L.G."/>
            <person name="Nolan M."/>
            <person name="Ohm R.A."/>
            <person name="Patyshakuliyeva A."/>
            <person name="Rokas A."/>
            <person name="Ruiz-Duenas F.J."/>
            <person name="Sabat G."/>
            <person name="Salamov A."/>
            <person name="Samejima M."/>
            <person name="Schmutz J."/>
            <person name="Slot J.C."/>
            <person name="St John F."/>
            <person name="Stenlid J."/>
            <person name="Sun H."/>
            <person name="Sun S."/>
            <person name="Syed K."/>
            <person name="Tsang A."/>
            <person name="Wiebenga A."/>
            <person name="Young D."/>
            <person name="Pisabarro A."/>
            <person name="Eastwood D.C."/>
            <person name="Martin F."/>
            <person name="Cullen D."/>
            <person name="Grigoriev I.V."/>
            <person name="Hibbett D.S."/>
        </authorList>
    </citation>
    <scope>NUCLEOTIDE SEQUENCE [LARGE SCALE GENOMIC DNA]</scope>
    <source>
        <strain evidence="2 3">DJM-731 SS1</strain>
    </source>
</reference>
<protein>
    <submittedName>
        <fullName evidence="2">Uncharacterized protein</fullName>
    </submittedName>
</protein>
<gene>
    <name evidence="2" type="ORF">DACRYDRAFT_19811</name>
</gene>
<feature type="compositionally biased region" description="Basic and acidic residues" evidence="1">
    <location>
        <begin position="164"/>
        <end position="186"/>
    </location>
</feature>
<dbReference type="AlphaFoldDB" id="M5GEB0"/>
<sequence length="197" mass="22177">MASIQVPNTTETEHNEIYQQFAETGKVDPAVPEHEEKFRKVPSTAGVDDYDDYHVRVCAAKRTLLIKHWLIIHPSLEIDLDRVIYILPAANAAKSGVTSWGVGATGVGWARDFHRVFSRSKSVENSYVCKYRDAWLGHRVGFTVEDPAKFLQTLEKLEPGITTRVHDEQVYHPEPPKAAEPERPTEEGQGTEIQVGE</sequence>
<organism evidence="2 3">
    <name type="scientific">Dacryopinax primogenitus (strain DJM 731)</name>
    <name type="common">Brown rot fungus</name>
    <dbReference type="NCBI Taxonomy" id="1858805"/>
    <lineage>
        <taxon>Eukaryota</taxon>
        <taxon>Fungi</taxon>
        <taxon>Dikarya</taxon>
        <taxon>Basidiomycota</taxon>
        <taxon>Agaricomycotina</taxon>
        <taxon>Dacrymycetes</taxon>
        <taxon>Dacrymycetales</taxon>
        <taxon>Dacrymycetaceae</taxon>
        <taxon>Dacryopinax</taxon>
    </lineage>
</organism>
<feature type="region of interest" description="Disordered" evidence="1">
    <location>
        <begin position="163"/>
        <end position="197"/>
    </location>
</feature>
<evidence type="ECO:0000313" key="3">
    <source>
        <dbReference type="Proteomes" id="UP000030653"/>
    </source>
</evidence>
<evidence type="ECO:0000256" key="1">
    <source>
        <dbReference type="SAM" id="MobiDB-lite"/>
    </source>
</evidence>
<dbReference type="RefSeq" id="XP_040632131.1">
    <property type="nucleotide sequence ID" value="XM_040771665.1"/>
</dbReference>
<dbReference type="EMBL" id="JH795856">
    <property type="protein sequence ID" value="EJU05237.1"/>
    <property type="molecule type" value="Genomic_DNA"/>
</dbReference>
<keyword evidence="3" id="KW-1185">Reference proteome</keyword>
<dbReference type="GeneID" id="63686727"/>
<dbReference type="OrthoDB" id="3364144at2759"/>
<proteinExistence type="predicted"/>